<name>A0ABW5Z999_9FLAO</name>
<reference evidence="7" key="1">
    <citation type="journal article" date="2019" name="Int. J. Syst. Evol. Microbiol.">
        <title>The Global Catalogue of Microorganisms (GCM) 10K type strain sequencing project: providing services to taxonomists for standard genome sequencing and annotation.</title>
        <authorList>
            <consortium name="The Broad Institute Genomics Platform"/>
            <consortium name="The Broad Institute Genome Sequencing Center for Infectious Disease"/>
            <person name="Wu L."/>
            <person name="Ma J."/>
        </authorList>
    </citation>
    <scope>NUCLEOTIDE SEQUENCE [LARGE SCALE GENOMIC DNA]</scope>
    <source>
        <strain evidence="7">KCTC 52644</strain>
    </source>
</reference>
<keyword evidence="2 6" id="KW-0808">Transferase</keyword>
<dbReference type="PANTHER" id="PTHR11085:SF4">
    <property type="entry name" value="NAD-DEPENDENT PROTEIN DEACYLASE"/>
    <property type="match status" value="1"/>
</dbReference>
<evidence type="ECO:0000256" key="2">
    <source>
        <dbReference type="ARBA" id="ARBA00022679"/>
    </source>
</evidence>
<feature type="domain" description="Deacetylase sirtuin-type" evidence="5">
    <location>
        <begin position="1"/>
        <end position="224"/>
    </location>
</feature>
<dbReference type="EC" id="2.3.1.286" evidence="1"/>
<protein>
    <recommendedName>
        <fullName evidence="1">protein acetyllysine N-acetyltransferase</fullName>
        <ecNumber evidence="1">2.3.1.286</ecNumber>
    </recommendedName>
</protein>
<evidence type="ECO:0000256" key="4">
    <source>
        <dbReference type="PROSITE-ProRule" id="PRU00236"/>
    </source>
</evidence>
<sequence length="234" mass="26167">MKKLVILTGAGISAESGINTFRDAGGLWEGHDIMEVASPLGWTNNATLVLDFYNKRRAQLPTVKPNRGHEILAELEAYFDVHIITQNVDNLHERAGSTKVTHLHGELSKVRSTINQDYILDWENDLNLGDFDLDGNQMRPHIIWFGEEVPMIETAVEIVETADILIIIGTSLQVYPAAGLMNYVDKNVLVYYIDPKPATIYDLPNELKILPLTAAAGMKIVKEELLKLAYETPK</sequence>
<evidence type="ECO:0000313" key="7">
    <source>
        <dbReference type="Proteomes" id="UP001597549"/>
    </source>
</evidence>
<organism evidence="6 7">
    <name type="scientific">Flavobacterium ardleyense</name>
    <dbReference type="NCBI Taxonomy" id="2038737"/>
    <lineage>
        <taxon>Bacteria</taxon>
        <taxon>Pseudomonadati</taxon>
        <taxon>Bacteroidota</taxon>
        <taxon>Flavobacteriia</taxon>
        <taxon>Flavobacteriales</taxon>
        <taxon>Flavobacteriaceae</taxon>
        <taxon>Flavobacterium</taxon>
    </lineage>
</organism>
<evidence type="ECO:0000259" key="5">
    <source>
        <dbReference type="PROSITE" id="PS50305"/>
    </source>
</evidence>
<dbReference type="InterPro" id="IPR026591">
    <property type="entry name" value="Sirtuin_cat_small_dom_sf"/>
</dbReference>
<comment type="caution">
    <text evidence="6">The sequence shown here is derived from an EMBL/GenBank/DDBJ whole genome shotgun (WGS) entry which is preliminary data.</text>
</comment>
<dbReference type="InterPro" id="IPR026590">
    <property type="entry name" value="Ssirtuin_cat_dom"/>
</dbReference>
<dbReference type="EMBL" id="JBHUOL010000018">
    <property type="protein sequence ID" value="MFD2909454.1"/>
    <property type="molecule type" value="Genomic_DNA"/>
</dbReference>
<dbReference type="GO" id="GO:0034979">
    <property type="term" value="F:NAD-dependent protein lysine deacetylase activity"/>
    <property type="evidence" value="ECO:0007669"/>
    <property type="project" value="UniProtKB-EC"/>
</dbReference>
<keyword evidence="3" id="KW-0520">NAD</keyword>
<comment type="caution">
    <text evidence="4">Lacks conserved residue(s) required for the propagation of feature annotation.</text>
</comment>
<evidence type="ECO:0000256" key="3">
    <source>
        <dbReference type="ARBA" id="ARBA00023027"/>
    </source>
</evidence>
<dbReference type="PROSITE" id="PS50305">
    <property type="entry name" value="SIRTUIN"/>
    <property type="match status" value="1"/>
</dbReference>
<evidence type="ECO:0000313" key="6">
    <source>
        <dbReference type="EMBL" id="MFD2909454.1"/>
    </source>
</evidence>
<keyword evidence="6" id="KW-0012">Acyltransferase</keyword>
<keyword evidence="7" id="KW-1185">Reference proteome</keyword>
<dbReference type="Gene3D" id="3.30.1600.10">
    <property type="entry name" value="SIR2/SIRT2 'Small Domain"/>
    <property type="match status" value="1"/>
</dbReference>
<dbReference type="Gene3D" id="3.40.50.1220">
    <property type="entry name" value="TPP-binding domain"/>
    <property type="match status" value="1"/>
</dbReference>
<dbReference type="SUPFAM" id="SSF52467">
    <property type="entry name" value="DHS-like NAD/FAD-binding domain"/>
    <property type="match status" value="1"/>
</dbReference>
<dbReference type="Pfam" id="PF02146">
    <property type="entry name" value="SIR2"/>
    <property type="match status" value="1"/>
</dbReference>
<evidence type="ECO:0000256" key="1">
    <source>
        <dbReference type="ARBA" id="ARBA00012928"/>
    </source>
</evidence>
<dbReference type="InterPro" id="IPR003000">
    <property type="entry name" value="Sirtuin"/>
</dbReference>
<dbReference type="PANTHER" id="PTHR11085">
    <property type="entry name" value="NAD-DEPENDENT PROTEIN DEACYLASE SIRTUIN-5, MITOCHONDRIAL-RELATED"/>
    <property type="match status" value="1"/>
</dbReference>
<gene>
    <name evidence="6" type="ORF">ACFSX9_12010</name>
</gene>
<proteinExistence type="predicted"/>
<dbReference type="Proteomes" id="UP001597549">
    <property type="component" value="Unassembled WGS sequence"/>
</dbReference>
<dbReference type="RefSeq" id="WP_379807983.1">
    <property type="nucleotide sequence ID" value="NZ_JBHUOL010000018.1"/>
</dbReference>
<dbReference type="InterPro" id="IPR050134">
    <property type="entry name" value="NAD-dep_sirtuin_deacylases"/>
</dbReference>
<accession>A0ABW5Z999</accession>
<dbReference type="InterPro" id="IPR029035">
    <property type="entry name" value="DHS-like_NAD/FAD-binding_dom"/>
</dbReference>